<keyword evidence="3 5" id="KW-0687">Ribonucleoprotein</keyword>
<dbReference type="GO" id="GO:1990904">
    <property type="term" value="C:ribonucleoprotein complex"/>
    <property type="evidence" value="ECO:0007669"/>
    <property type="project" value="UniProtKB-KW"/>
</dbReference>
<evidence type="ECO:0000256" key="3">
    <source>
        <dbReference type="ARBA" id="ARBA00023274"/>
    </source>
</evidence>
<dbReference type="HAMAP" id="MF_00629">
    <property type="entry name" value="Ribosomal_eL39"/>
    <property type="match status" value="1"/>
</dbReference>
<dbReference type="Gene3D" id="1.10.1620.10">
    <property type="entry name" value="Ribosomal protein L39e"/>
    <property type="match status" value="1"/>
</dbReference>
<organism evidence="7 8">
    <name type="scientific">Pyrobaculum arsenaticum</name>
    <dbReference type="NCBI Taxonomy" id="121277"/>
    <lineage>
        <taxon>Archaea</taxon>
        <taxon>Thermoproteota</taxon>
        <taxon>Thermoprotei</taxon>
        <taxon>Thermoproteales</taxon>
        <taxon>Thermoproteaceae</taxon>
        <taxon>Pyrobaculum</taxon>
    </lineage>
</organism>
<gene>
    <name evidence="5" type="primary">rpl39e</name>
    <name evidence="7" type="ORF">HC235_10160</name>
</gene>
<dbReference type="GeneID" id="5055699"/>
<dbReference type="PROSITE" id="PS00051">
    <property type="entry name" value="RIBOSOMAL_L39E"/>
    <property type="match status" value="1"/>
</dbReference>
<evidence type="ECO:0000256" key="1">
    <source>
        <dbReference type="ARBA" id="ARBA00009339"/>
    </source>
</evidence>
<dbReference type="InterPro" id="IPR023626">
    <property type="entry name" value="Ribosomal_eL39_dom_sf"/>
</dbReference>
<dbReference type="GO" id="GO:0005840">
    <property type="term" value="C:ribosome"/>
    <property type="evidence" value="ECO:0007669"/>
    <property type="project" value="UniProtKB-KW"/>
</dbReference>
<dbReference type="GO" id="GO:0003735">
    <property type="term" value="F:structural constituent of ribosome"/>
    <property type="evidence" value="ECO:0007669"/>
    <property type="project" value="InterPro"/>
</dbReference>
<feature type="region of interest" description="Disordered" evidence="6">
    <location>
        <begin position="32"/>
        <end position="51"/>
    </location>
</feature>
<dbReference type="SMR" id="A0A7L4PD15"/>
<dbReference type="Proteomes" id="UP000554766">
    <property type="component" value="Unassembled WGS sequence"/>
</dbReference>
<evidence type="ECO:0000256" key="5">
    <source>
        <dbReference type="HAMAP-Rule" id="MF_00629"/>
    </source>
</evidence>
<evidence type="ECO:0000256" key="4">
    <source>
        <dbReference type="ARBA" id="ARBA00035234"/>
    </source>
</evidence>
<comment type="similarity">
    <text evidence="1 5">Belongs to the eukaryotic ribosomal protein eL39 family.</text>
</comment>
<dbReference type="InterPro" id="IPR020083">
    <property type="entry name" value="Ribosomal_eL39_CS"/>
</dbReference>
<dbReference type="SUPFAM" id="SSF48662">
    <property type="entry name" value="Ribosomal protein L39e"/>
    <property type="match status" value="1"/>
</dbReference>
<name>A0A7L4PD15_9CREN</name>
<protein>
    <recommendedName>
        <fullName evidence="4 5">Large ribosomal subunit protein eL39</fullName>
    </recommendedName>
</protein>
<dbReference type="OMA" id="PAWVILK"/>
<evidence type="ECO:0000313" key="7">
    <source>
        <dbReference type="EMBL" id="NYR16287.1"/>
    </source>
</evidence>
<evidence type="ECO:0000256" key="2">
    <source>
        <dbReference type="ARBA" id="ARBA00022980"/>
    </source>
</evidence>
<keyword evidence="8" id="KW-1185">Reference proteome</keyword>
<reference evidence="7 8" key="1">
    <citation type="journal article" date="2020" name="Nat. Commun.">
        <title>The structures of two archaeal type IV pili illuminate evolutionary relationships.</title>
        <authorList>
            <person name="Wang F."/>
            <person name="Baquero D.P."/>
            <person name="Su Z."/>
            <person name="Beltran L.C."/>
            <person name="Prangishvili D."/>
            <person name="Krupovic M."/>
            <person name="Egelman E.H."/>
        </authorList>
    </citation>
    <scope>NUCLEOTIDE SEQUENCE [LARGE SCALE GENOMIC DNA]</scope>
    <source>
        <strain evidence="7 8">2GA</strain>
    </source>
</reference>
<dbReference type="AlphaFoldDB" id="A0A7L4PD15"/>
<dbReference type="NCBIfam" id="NF002316">
    <property type="entry name" value="PRK01242.1"/>
    <property type="match status" value="1"/>
</dbReference>
<sequence length="51" mass="5985">MARNKPLGKKLRLGAALKSNRNPPVWVVAKTKRRVTRSPTRRHWRRVKLKA</sequence>
<comment type="caution">
    <text evidence="7">The sequence shown here is derived from an EMBL/GenBank/DDBJ whole genome shotgun (WGS) entry which is preliminary data.</text>
</comment>
<keyword evidence="2 5" id="KW-0689">Ribosomal protein</keyword>
<dbReference type="RefSeq" id="WP_011901248.1">
    <property type="nucleotide sequence ID" value="NZ_JAAVJF010000005.1"/>
</dbReference>
<dbReference type="InterPro" id="IPR000077">
    <property type="entry name" value="Ribosomal_eL39"/>
</dbReference>
<evidence type="ECO:0000256" key="6">
    <source>
        <dbReference type="SAM" id="MobiDB-lite"/>
    </source>
</evidence>
<dbReference type="Pfam" id="PF00832">
    <property type="entry name" value="Ribosomal_L39"/>
    <property type="match status" value="1"/>
</dbReference>
<evidence type="ECO:0000313" key="8">
    <source>
        <dbReference type="Proteomes" id="UP000554766"/>
    </source>
</evidence>
<accession>A0A7L4PD15</accession>
<dbReference type="EMBL" id="JAAVJF010000005">
    <property type="protein sequence ID" value="NYR16287.1"/>
    <property type="molecule type" value="Genomic_DNA"/>
</dbReference>
<proteinExistence type="inferred from homology"/>
<dbReference type="GO" id="GO:0006412">
    <property type="term" value="P:translation"/>
    <property type="evidence" value="ECO:0007669"/>
    <property type="project" value="UniProtKB-UniRule"/>
</dbReference>